<dbReference type="AlphaFoldDB" id="A0A212PZH2"/>
<gene>
    <name evidence="1" type="ORF">SAMN06265338_101258</name>
</gene>
<organism evidence="1 2">
    <name type="scientific">Rhodoblastus acidophilus</name>
    <name type="common">Rhodopseudomonas acidophila</name>
    <dbReference type="NCBI Taxonomy" id="1074"/>
    <lineage>
        <taxon>Bacteria</taxon>
        <taxon>Pseudomonadati</taxon>
        <taxon>Pseudomonadota</taxon>
        <taxon>Alphaproteobacteria</taxon>
        <taxon>Hyphomicrobiales</taxon>
        <taxon>Rhodoblastaceae</taxon>
        <taxon>Rhodoblastus</taxon>
    </lineage>
</organism>
<evidence type="ECO:0000313" key="1">
    <source>
        <dbReference type="EMBL" id="SNB52456.1"/>
    </source>
</evidence>
<evidence type="ECO:0000313" key="2">
    <source>
        <dbReference type="Proteomes" id="UP000198418"/>
    </source>
</evidence>
<protein>
    <submittedName>
        <fullName evidence="1">Uncharacterized protein</fullName>
    </submittedName>
</protein>
<dbReference type="EMBL" id="FYDG01000001">
    <property type="protein sequence ID" value="SNB52456.1"/>
    <property type="molecule type" value="Genomic_DNA"/>
</dbReference>
<name>A0A212PZH2_RHOAC</name>
<sequence>MATLSKRRAAVLAGGSLHSVLARTTTVAP</sequence>
<keyword evidence="2" id="KW-1185">Reference proteome</keyword>
<dbReference type="Proteomes" id="UP000198418">
    <property type="component" value="Unassembled WGS sequence"/>
</dbReference>
<accession>A0A212PZH2</accession>
<reference evidence="2" key="1">
    <citation type="submission" date="2017-06" db="EMBL/GenBank/DDBJ databases">
        <authorList>
            <person name="Varghese N."/>
            <person name="Submissions S."/>
        </authorList>
    </citation>
    <scope>NUCLEOTIDE SEQUENCE [LARGE SCALE GENOMIC DNA]</scope>
    <source>
        <strain evidence="2">DSM 137</strain>
    </source>
</reference>
<proteinExistence type="predicted"/>